<dbReference type="HOGENOM" id="CLU_1995518_0_0_1"/>
<keyword evidence="1" id="KW-1133">Transmembrane helix</keyword>
<proteinExistence type="predicted"/>
<keyword evidence="3" id="KW-1185">Reference proteome</keyword>
<name>T1KRH7_TETUR</name>
<dbReference type="Proteomes" id="UP000015104">
    <property type="component" value="Unassembled WGS sequence"/>
</dbReference>
<feature type="transmembrane region" description="Helical" evidence="1">
    <location>
        <begin position="62"/>
        <end position="83"/>
    </location>
</feature>
<dbReference type="AlphaFoldDB" id="T1KRH7"/>
<evidence type="ECO:0000256" key="1">
    <source>
        <dbReference type="SAM" id="Phobius"/>
    </source>
</evidence>
<protein>
    <submittedName>
        <fullName evidence="2">Uncharacterized protein</fullName>
    </submittedName>
</protein>
<reference evidence="2" key="2">
    <citation type="submission" date="2015-06" db="UniProtKB">
        <authorList>
            <consortium name="EnsemblMetazoa"/>
        </authorList>
    </citation>
    <scope>IDENTIFICATION</scope>
</reference>
<dbReference type="EnsemblMetazoa" id="tetur18g03580.1">
    <property type="protein sequence ID" value="tetur18g03580.1"/>
    <property type="gene ID" value="tetur18g03580"/>
</dbReference>
<sequence>MGSSNLTSTDADRARPTMAESLTAIFAASSRSSQANILKDEAAIRALASSTRVPWSRTTIGILRAKVFAAMIIPSAIMSHLIIPPKMFTRIAWTLESDEISLKASVTCSAVAPPPTSRKFAGLPP</sequence>
<keyword evidence="1" id="KW-0472">Membrane</keyword>
<evidence type="ECO:0000313" key="3">
    <source>
        <dbReference type="Proteomes" id="UP000015104"/>
    </source>
</evidence>
<accession>T1KRH7</accession>
<reference evidence="3" key="1">
    <citation type="submission" date="2011-08" db="EMBL/GenBank/DDBJ databases">
        <authorList>
            <person name="Rombauts S."/>
        </authorList>
    </citation>
    <scope>NUCLEOTIDE SEQUENCE</scope>
    <source>
        <strain evidence="3">London</strain>
    </source>
</reference>
<organism evidence="2 3">
    <name type="scientific">Tetranychus urticae</name>
    <name type="common">Two-spotted spider mite</name>
    <dbReference type="NCBI Taxonomy" id="32264"/>
    <lineage>
        <taxon>Eukaryota</taxon>
        <taxon>Metazoa</taxon>
        <taxon>Ecdysozoa</taxon>
        <taxon>Arthropoda</taxon>
        <taxon>Chelicerata</taxon>
        <taxon>Arachnida</taxon>
        <taxon>Acari</taxon>
        <taxon>Acariformes</taxon>
        <taxon>Trombidiformes</taxon>
        <taxon>Prostigmata</taxon>
        <taxon>Eleutherengona</taxon>
        <taxon>Raphignathae</taxon>
        <taxon>Tetranychoidea</taxon>
        <taxon>Tetranychidae</taxon>
        <taxon>Tetranychus</taxon>
    </lineage>
</organism>
<keyword evidence="1" id="KW-0812">Transmembrane</keyword>
<dbReference type="EMBL" id="CAEY01000394">
    <property type="status" value="NOT_ANNOTATED_CDS"/>
    <property type="molecule type" value="Genomic_DNA"/>
</dbReference>
<evidence type="ECO:0000313" key="2">
    <source>
        <dbReference type="EnsemblMetazoa" id="tetur18g03580.1"/>
    </source>
</evidence>